<gene>
    <name evidence="2" type="ORF">FJU08_17185</name>
</gene>
<dbReference type="EMBL" id="VHLG01000012">
    <property type="protein sequence ID" value="TPW28540.1"/>
    <property type="molecule type" value="Genomic_DNA"/>
</dbReference>
<organism evidence="2 3">
    <name type="scientific">Martelella alba</name>
    <dbReference type="NCBI Taxonomy" id="2590451"/>
    <lineage>
        <taxon>Bacteria</taxon>
        <taxon>Pseudomonadati</taxon>
        <taxon>Pseudomonadota</taxon>
        <taxon>Alphaproteobacteria</taxon>
        <taxon>Hyphomicrobiales</taxon>
        <taxon>Aurantimonadaceae</taxon>
        <taxon>Martelella</taxon>
    </lineage>
</organism>
<feature type="chain" id="PRO_5021471107" evidence="1">
    <location>
        <begin position="23"/>
        <end position="82"/>
    </location>
</feature>
<proteinExistence type="predicted"/>
<name>A0A506U3Y3_9HYPH</name>
<feature type="signal peptide" evidence="1">
    <location>
        <begin position="1"/>
        <end position="22"/>
    </location>
</feature>
<sequence length="82" mass="8545">MKKLIASAAFAAALVAAPFALAAQSDNPVAPDAAHLTKSPPGSVVTIVGTNKAGNETNFYYRVQPDGSLKLIFQEAINDSDR</sequence>
<keyword evidence="1" id="KW-0732">Signal</keyword>
<dbReference type="AlphaFoldDB" id="A0A506U3Y3"/>
<dbReference type="OrthoDB" id="8279531at2"/>
<comment type="caution">
    <text evidence="2">The sequence shown here is derived from an EMBL/GenBank/DDBJ whole genome shotgun (WGS) entry which is preliminary data.</text>
</comment>
<protein>
    <submittedName>
        <fullName evidence="2">Uncharacterized protein</fullName>
    </submittedName>
</protein>
<evidence type="ECO:0000313" key="3">
    <source>
        <dbReference type="Proteomes" id="UP000318801"/>
    </source>
</evidence>
<dbReference type="Proteomes" id="UP000318801">
    <property type="component" value="Unassembled WGS sequence"/>
</dbReference>
<evidence type="ECO:0000256" key="1">
    <source>
        <dbReference type="SAM" id="SignalP"/>
    </source>
</evidence>
<keyword evidence="3" id="KW-1185">Reference proteome</keyword>
<dbReference type="RefSeq" id="WP_141150258.1">
    <property type="nucleotide sequence ID" value="NZ_VHLG01000012.1"/>
</dbReference>
<accession>A0A506U3Y3</accession>
<reference evidence="2 3" key="1">
    <citation type="submission" date="2019-06" db="EMBL/GenBank/DDBJ databases">
        <authorList>
            <person name="Li M."/>
        </authorList>
    </citation>
    <scope>NUCLEOTIDE SEQUENCE [LARGE SCALE GENOMIC DNA]</scope>
    <source>
        <strain evidence="2 3">BGMRC2036</strain>
    </source>
</reference>
<evidence type="ECO:0000313" key="2">
    <source>
        <dbReference type="EMBL" id="TPW28540.1"/>
    </source>
</evidence>